<evidence type="ECO:0000256" key="7">
    <source>
        <dbReference type="ARBA" id="ARBA00023136"/>
    </source>
</evidence>
<sequence length="191" mass="21739">MAISGLISLLMHVGCFPKLVEVFFGSRSTYRKYDKNEKLSNLKCLFFNYHFFCLLKYSNPFIVSFPVLLSFSNSERNRIVEPLQFWVYISVCFRGTAISGIVFAVVFVMGAAASIFLCVCMCVKNGRSSRVDVLRASRINTITQGYPGPPPPYTYDYEMFPHHVPPPPYTPTPPRMTSYPPPPPYPGHTWK</sequence>
<dbReference type="Proteomes" id="UP000261540">
    <property type="component" value="Unplaced"/>
</dbReference>
<feature type="transmembrane region" description="Helical" evidence="8">
    <location>
        <begin position="87"/>
        <end position="120"/>
    </location>
</feature>
<dbReference type="GeneTree" id="ENSGT00940000167257"/>
<keyword evidence="6 8" id="KW-1133">Transmembrane helix</keyword>
<reference evidence="9" key="1">
    <citation type="submission" date="2025-08" db="UniProtKB">
        <authorList>
            <consortium name="Ensembl"/>
        </authorList>
    </citation>
    <scope>IDENTIFICATION</scope>
</reference>
<comment type="subcellular location">
    <subcellularLocation>
        <location evidence="1">Membrane</location>
        <topology evidence="1">Single-pass type I membrane protein</topology>
    </subcellularLocation>
</comment>
<keyword evidence="5" id="KW-0732">Signal</keyword>
<dbReference type="Ensembl" id="ENSPKIT00000033459.1">
    <property type="protein sequence ID" value="ENSPKIP00000009354.1"/>
    <property type="gene ID" value="ENSPKIG00000024493.1"/>
</dbReference>
<dbReference type="STRING" id="1676925.ENSPKIP00000009354"/>
<feature type="transmembrane region" description="Helical" evidence="8">
    <location>
        <begin position="45"/>
        <end position="67"/>
    </location>
</feature>
<dbReference type="InterPro" id="IPR022640">
    <property type="entry name" value="CYYR1"/>
</dbReference>
<evidence type="ECO:0000256" key="3">
    <source>
        <dbReference type="ARBA" id="ARBA00016494"/>
    </source>
</evidence>
<feature type="transmembrane region" description="Helical" evidence="8">
    <location>
        <begin position="6"/>
        <end position="24"/>
    </location>
</feature>
<evidence type="ECO:0000313" key="9">
    <source>
        <dbReference type="Ensembl" id="ENSPKIP00000009354.1"/>
    </source>
</evidence>
<keyword evidence="10" id="KW-1185">Reference proteome</keyword>
<evidence type="ECO:0000256" key="8">
    <source>
        <dbReference type="SAM" id="Phobius"/>
    </source>
</evidence>
<accession>A0A3B3QTY1</accession>
<organism evidence="9 10">
    <name type="scientific">Paramormyrops kingsleyae</name>
    <dbReference type="NCBI Taxonomy" id="1676925"/>
    <lineage>
        <taxon>Eukaryota</taxon>
        <taxon>Metazoa</taxon>
        <taxon>Chordata</taxon>
        <taxon>Craniata</taxon>
        <taxon>Vertebrata</taxon>
        <taxon>Euteleostomi</taxon>
        <taxon>Actinopterygii</taxon>
        <taxon>Neopterygii</taxon>
        <taxon>Teleostei</taxon>
        <taxon>Osteoglossocephala</taxon>
        <taxon>Osteoglossomorpha</taxon>
        <taxon>Osteoglossiformes</taxon>
        <taxon>Mormyridae</taxon>
        <taxon>Paramormyrops</taxon>
    </lineage>
</organism>
<comment type="similarity">
    <text evidence="2">Belongs to the CYYR1 family.</text>
</comment>
<reference evidence="9" key="2">
    <citation type="submission" date="2025-09" db="UniProtKB">
        <authorList>
            <consortium name="Ensembl"/>
        </authorList>
    </citation>
    <scope>IDENTIFICATION</scope>
</reference>
<keyword evidence="4 8" id="KW-0812">Transmembrane</keyword>
<dbReference type="PANTHER" id="PTHR38490:SF1">
    <property type="entry name" value="CYSTEINE AND TYROSINE-RICH PROTEIN 1"/>
    <property type="match status" value="1"/>
</dbReference>
<keyword evidence="7 8" id="KW-0472">Membrane</keyword>
<dbReference type="Pfam" id="PF10873">
    <property type="entry name" value="CYYR1"/>
    <property type="match status" value="1"/>
</dbReference>
<dbReference type="AlphaFoldDB" id="A0A3B3QTY1"/>
<proteinExistence type="inferred from homology"/>
<evidence type="ECO:0000256" key="2">
    <source>
        <dbReference type="ARBA" id="ARBA00009401"/>
    </source>
</evidence>
<name>A0A3B3QTY1_9TELE</name>
<protein>
    <recommendedName>
        <fullName evidence="3">Cysteine and tyrosine-rich protein 1</fullName>
    </recommendedName>
</protein>
<evidence type="ECO:0000256" key="1">
    <source>
        <dbReference type="ARBA" id="ARBA00004479"/>
    </source>
</evidence>
<evidence type="ECO:0000256" key="5">
    <source>
        <dbReference type="ARBA" id="ARBA00022729"/>
    </source>
</evidence>
<evidence type="ECO:0000256" key="6">
    <source>
        <dbReference type="ARBA" id="ARBA00022989"/>
    </source>
</evidence>
<evidence type="ECO:0000313" key="10">
    <source>
        <dbReference type="Proteomes" id="UP000261540"/>
    </source>
</evidence>
<evidence type="ECO:0000256" key="4">
    <source>
        <dbReference type="ARBA" id="ARBA00022692"/>
    </source>
</evidence>
<dbReference type="GO" id="GO:0016020">
    <property type="term" value="C:membrane"/>
    <property type="evidence" value="ECO:0007669"/>
    <property type="project" value="UniProtKB-SubCell"/>
</dbReference>
<dbReference type="PANTHER" id="PTHR38490">
    <property type="entry name" value="CYSTEINE AND TYROSINE-RICH PROTEIN 1"/>
    <property type="match status" value="1"/>
</dbReference>